<comment type="subcellular location">
    <subcellularLocation>
        <location evidence="1">Mitochondrion</location>
    </subcellularLocation>
</comment>
<gene>
    <name evidence="12" type="ORF">GPM918_LOCUS7481</name>
    <name evidence="11" type="ORF">OVA965_LOCUS5566</name>
    <name evidence="14" type="ORF">SRO942_LOCUS7481</name>
    <name evidence="13" type="ORF">TMI583_LOCUS5563</name>
</gene>
<sequence length="321" mass="38759">MDVLRDMKNYLIPKKIPDHFWDKMLKCSIEYKRKSTYEWLFGEEKRKEKRVRHQVKRRELYLQKLEENRKLIAEGVRLLPTHYPGYRSIYRYIQDNSFNKLQRRQKLFVAARLEDFVVIDCGFEHEMTRDNYLLSLLRKLYKCYDLLYKFHSPSQLYLCNVISDVEKAFKTTIEGNMLDSLLFQSTTKSYLDIFPKEKLIYLTPDSENEMETFDHDAIYVIGGIFDNTKKVPITYEKAQHENIRHQRLPLDRYLKFHETSSKALAMNQVYKILMTLKHTNNNWYKAFKYVANKKIATRYMDENNNDIDELDEDIVQDDEDD</sequence>
<keyword evidence="7" id="KW-0175">Coiled coil</keyword>
<accession>A0A813Y5Q7</accession>
<dbReference type="EMBL" id="CAJNOQ010001226">
    <property type="protein sequence ID" value="CAF0878456.1"/>
    <property type="molecule type" value="Genomic_DNA"/>
</dbReference>
<keyword evidence="2" id="KW-0489">Methyltransferase</keyword>
<evidence type="ECO:0000256" key="4">
    <source>
        <dbReference type="ARBA" id="ARBA00022691"/>
    </source>
</evidence>
<evidence type="ECO:0000256" key="9">
    <source>
        <dbReference type="ARBA" id="ARBA00029803"/>
    </source>
</evidence>
<dbReference type="CDD" id="cd18102">
    <property type="entry name" value="Trm10_MRRP1"/>
    <property type="match status" value="1"/>
</dbReference>
<dbReference type="InterPro" id="IPR028564">
    <property type="entry name" value="MT_TRM10-typ"/>
</dbReference>
<dbReference type="GO" id="GO:0005739">
    <property type="term" value="C:mitochondrion"/>
    <property type="evidence" value="ECO:0007669"/>
    <property type="project" value="UniProtKB-SubCell"/>
</dbReference>
<evidence type="ECO:0000256" key="2">
    <source>
        <dbReference type="ARBA" id="ARBA00022603"/>
    </source>
</evidence>
<evidence type="ECO:0000256" key="5">
    <source>
        <dbReference type="ARBA" id="ARBA00022694"/>
    </source>
</evidence>
<evidence type="ECO:0000256" key="7">
    <source>
        <dbReference type="ARBA" id="ARBA00023054"/>
    </source>
</evidence>
<dbReference type="InterPro" id="IPR007356">
    <property type="entry name" value="tRNA_m1G_MeTrfase_euk"/>
</dbReference>
<dbReference type="OrthoDB" id="278300at2759"/>
<evidence type="ECO:0000256" key="3">
    <source>
        <dbReference type="ARBA" id="ARBA00022679"/>
    </source>
</evidence>
<dbReference type="Proteomes" id="UP000682733">
    <property type="component" value="Unassembled WGS sequence"/>
</dbReference>
<keyword evidence="4" id="KW-0949">S-adenosyl-L-methionine</keyword>
<dbReference type="InterPro" id="IPR025812">
    <property type="entry name" value="Trm10_C_MTase_dom"/>
</dbReference>
<keyword evidence="6" id="KW-0809">Transit peptide</keyword>
<evidence type="ECO:0000313" key="14">
    <source>
        <dbReference type="EMBL" id="CAF3665020.1"/>
    </source>
</evidence>
<dbReference type="GO" id="GO:0000049">
    <property type="term" value="F:tRNA binding"/>
    <property type="evidence" value="ECO:0007669"/>
    <property type="project" value="TreeGrafter"/>
</dbReference>
<dbReference type="AlphaFoldDB" id="A0A813Y5Q7"/>
<dbReference type="PANTHER" id="PTHR13563:SF5">
    <property type="entry name" value="TRNA METHYLTRANSFERASE 10 HOMOLOG C"/>
    <property type="match status" value="1"/>
</dbReference>
<keyword evidence="5" id="KW-0819">tRNA processing</keyword>
<proteinExistence type="predicted"/>
<dbReference type="Proteomes" id="UP000677228">
    <property type="component" value="Unassembled WGS sequence"/>
</dbReference>
<evidence type="ECO:0000256" key="1">
    <source>
        <dbReference type="ARBA" id="ARBA00004173"/>
    </source>
</evidence>
<evidence type="ECO:0000256" key="8">
    <source>
        <dbReference type="ARBA" id="ARBA00023128"/>
    </source>
</evidence>
<dbReference type="InterPro" id="IPR038459">
    <property type="entry name" value="MT_TRM10-typ_sf"/>
</dbReference>
<dbReference type="PROSITE" id="PS51675">
    <property type="entry name" value="SAM_MT_TRM10"/>
    <property type="match status" value="1"/>
</dbReference>
<feature type="domain" description="SAM-dependent MTase TRM10-type" evidence="10">
    <location>
        <begin position="103"/>
        <end position="302"/>
    </location>
</feature>
<dbReference type="GO" id="GO:0008168">
    <property type="term" value="F:methyltransferase activity"/>
    <property type="evidence" value="ECO:0007669"/>
    <property type="project" value="UniProtKB-KW"/>
</dbReference>
<keyword evidence="3" id="KW-0808">Transferase</keyword>
<evidence type="ECO:0000259" key="10">
    <source>
        <dbReference type="PROSITE" id="PS51675"/>
    </source>
</evidence>
<dbReference type="EMBL" id="CAJNOK010001582">
    <property type="protein sequence ID" value="CAF0819391.1"/>
    <property type="molecule type" value="Genomic_DNA"/>
</dbReference>
<evidence type="ECO:0000313" key="11">
    <source>
        <dbReference type="EMBL" id="CAF0819391.1"/>
    </source>
</evidence>
<dbReference type="GO" id="GO:0097745">
    <property type="term" value="P:mitochondrial tRNA 5'-end processing"/>
    <property type="evidence" value="ECO:0007669"/>
    <property type="project" value="TreeGrafter"/>
</dbReference>
<dbReference type="EMBL" id="CAJOBA010001582">
    <property type="protein sequence ID" value="CAF3603639.1"/>
    <property type="molecule type" value="Genomic_DNA"/>
</dbReference>
<evidence type="ECO:0000313" key="12">
    <source>
        <dbReference type="EMBL" id="CAF0878456.1"/>
    </source>
</evidence>
<dbReference type="PANTHER" id="PTHR13563">
    <property type="entry name" value="TRNA (GUANINE-9-) METHYLTRANSFERASE"/>
    <property type="match status" value="1"/>
</dbReference>
<evidence type="ECO:0000313" key="15">
    <source>
        <dbReference type="Proteomes" id="UP000663829"/>
    </source>
</evidence>
<evidence type="ECO:0000313" key="13">
    <source>
        <dbReference type="EMBL" id="CAF3603639.1"/>
    </source>
</evidence>
<dbReference type="GO" id="GO:0005654">
    <property type="term" value="C:nucleoplasm"/>
    <property type="evidence" value="ECO:0007669"/>
    <property type="project" value="TreeGrafter"/>
</dbReference>
<keyword evidence="8" id="KW-0496">Mitochondrion</keyword>
<dbReference type="GO" id="GO:0070131">
    <property type="term" value="P:positive regulation of mitochondrial translation"/>
    <property type="evidence" value="ECO:0007669"/>
    <property type="project" value="TreeGrafter"/>
</dbReference>
<keyword evidence="15" id="KW-1185">Reference proteome</keyword>
<reference evidence="12" key="1">
    <citation type="submission" date="2021-02" db="EMBL/GenBank/DDBJ databases">
        <authorList>
            <person name="Nowell W R."/>
        </authorList>
    </citation>
    <scope>NUCLEOTIDE SEQUENCE</scope>
</reference>
<dbReference type="Proteomes" id="UP000663829">
    <property type="component" value="Unassembled WGS sequence"/>
</dbReference>
<organism evidence="12 15">
    <name type="scientific">Didymodactylos carnosus</name>
    <dbReference type="NCBI Taxonomy" id="1234261"/>
    <lineage>
        <taxon>Eukaryota</taxon>
        <taxon>Metazoa</taxon>
        <taxon>Spiralia</taxon>
        <taxon>Gnathifera</taxon>
        <taxon>Rotifera</taxon>
        <taxon>Eurotatoria</taxon>
        <taxon>Bdelloidea</taxon>
        <taxon>Philodinida</taxon>
        <taxon>Philodinidae</taxon>
        <taxon>Didymodactylos</taxon>
    </lineage>
</organism>
<dbReference type="Gene3D" id="3.40.1280.30">
    <property type="match status" value="1"/>
</dbReference>
<name>A0A813Y5Q7_9BILA</name>
<comment type="caution">
    <text evidence="12">The sequence shown here is derived from an EMBL/GenBank/DDBJ whole genome shotgun (WGS) entry which is preliminary data.</text>
</comment>
<evidence type="ECO:0000256" key="6">
    <source>
        <dbReference type="ARBA" id="ARBA00022946"/>
    </source>
</evidence>
<dbReference type="Proteomes" id="UP000681722">
    <property type="component" value="Unassembled WGS sequence"/>
</dbReference>
<protein>
    <recommendedName>
        <fullName evidence="9">RNA (guanine-9-)-methyltransferase domain-containing protein 1</fullName>
    </recommendedName>
</protein>
<dbReference type="EMBL" id="CAJOBC010001226">
    <property type="protein sequence ID" value="CAF3665020.1"/>
    <property type="molecule type" value="Genomic_DNA"/>
</dbReference>
<dbReference type="GO" id="GO:0032259">
    <property type="term" value="P:methylation"/>
    <property type="evidence" value="ECO:0007669"/>
    <property type="project" value="UniProtKB-KW"/>
</dbReference>